<dbReference type="Proteomes" id="UP000199306">
    <property type="component" value="Unassembled WGS sequence"/>
</dbReference>
<evidence type="ECO:0000313" key="3">
    <source>
        <dbReference type="Proteomes" id="UP000199306"/>
    </source>
</evidence>
<protein>
    <submittedName>
        <fullName evidence="2">Type I restriction enzyme R protein N terminus (HSDR_N)</fullName>
    </submittedName>
</protein>
<evidence type="ECO:0000259" key="1">
    <source>
        <dbReference type="Pfam" id="PF13588"/>
    </source>
</evidence>
<gene>
    <name evidence="2" type="ORF">SAMN04515674_102469</name>
</gene>
<dbReference type="EMBL" id="FOXH01000002">
    <property type="protein sequence ID" value="SFP33173.1"/>
    <property type="molecule type" value="Genomic_DNA"/>
</dbReference>
<keyword evidence="3" id="KW-1185">Reference proteome</keyword>
<dbReference type="RefSeq" id="WP_092013354.1">
    <property type="nucleotide sequence ID" value="NZ_FOXH01000002.1"/>
</dbReference>
<dbReference type="AlphaFoldDB" id="A0A1I5PGL9"/>
<name>A0A1I5PGL9_9BACT</name>
<organism evidence="2 3">
    <name type="scientific">Pseudarcicella hirudinis</name>
    <dbReference type="NCBI Taxonomy" id="1079859"/>
    <lineage>
        <taxon>Bacteria</taxon>
        <taxon>Pseudomonadati</taxon>
        <taxon>Bacteroidota</taxon>
        <taxon>Cytophagia</taxon>
        <taxon>Cytophagales</taxon>
        <taxon>Flectobacillaceae</taxon>
        <taxon>Pseudarcicella</taxon>
    </lineage>
</organism>
<accession>A0A1I5PGL9</accession>
<evidence type="ECO:0000313" key="2">
    <source>
        <dbReference type="EMBL" id="SFP33173.1"/>
    </source>
</evidence>
<proteinExistence type="predicted"/>
<dbReference type="STRING" id="1079859.SAMN04515674_102469"/>
<dbReference type="Pfam" id="PF13588">
    <property type="entry name" value="HSDR_N_2"/>
    <property type="match status" value="1"/>
</dbReference>
<sequence>MQELNLPTFNHKLKKIEGNIYIFDIIRKKYILLTPEEWVRQHFLHYLINHQQYPKSLIKLESGLRYNKLSKRTDIQVYDREGNIFMVIECKAPFIQLTENTFEQAALYNQVLKAPYLTVTNGIIHYYCRTNWDTFKFSFLNELPVFDQIS</sequence>
<dbReference type="OrthoDB" id="9790377at2"/>
<reference evidence="2 3" key="1">
    <citation type="submission" date="2016-10" db="EMBL/GenBank/DDBJ databases">
        <authorList>
            <person name="de Groot N.N."/>
        </authorList>
    </citation>
    <scope>NUCLEOTIDE SEQUENCE [LARGE SCALE GENOMIC DNA]</scope>
    <source>
        <strain evidence="3">E92,LMG 26720,CCM 7988</strain>
    </source>
</reference>
<dbReference type="InterPro" id="IPR029464">
    <property type="entry name" value="HSDR_N"/>
</dbReference>
<feature type="domain" description="Type I restriction enzyme R protein N-terminal" evidence="1">
    <location>
        <begin position="35"/>
        <end position="144"/>
    </location>
</feature>